<organism evidence="1 2">
    <name type="scientific">Deinococcus malanensis</name>
    <dbReference type="NCBI Taxonomy" id="1706855"/>
    <lineage>
        <taxon>Bacteria</taxon>
        <taxon>Thermotogati</taxon>
        <taxon>Deinococcota</taxon>
        <taxon>Deinococci</taxon>
        <taxon>Deinococcales</taxon>
        <taxon>Deinococcaceae</taxon>
        <taxon>Deinococcus</taxon>
    </lineage>
</organism>
<comment type="caution">
    <text evidence="1">The sequence shown here is derived from an EMBL/GenBank/DDBJ whole genome shotgun (WGS) entry which is preliminary data.</text>
</comment>
<dbReference type="EMBL" id="BMPP01000015">
    <property type="protein sequence ID" value="GGK35509.1"/>
    <property type="molecule type" value="Genomic_DNA"/>
</dbReference>
<gene>
    <name evidence="1" type="ORF">GCM10008955_31770</name>
</gene>
<evidence type="ECO:0000313" key="1">
    <source>
        <dbReference type="EMBL" id="GGK35509.1"/>
    </source>
</evidence>
<protein>
    <submittedName>
        <fullName evidence="1">Uncharacterized protein</fullName>
    </submittedName>
</protein>
<proteinExistence type="predicted"/>
<evidence type="ECO:0000313" key="2">
    <source>
        <dbReference type="Proteomes" id="UP000647587"/>
    </source>
</evidence>
<sequence length="117" mass="13438">MRNLWGRRGHALVDYVTAPALYLLSRCTGLSAAPQRWSDTFVLLILLAVTTTRTPLGVVRVVPFRWHGRLELASVVVQLALPWLCGFSRERRAHHFFVGFAVYNFLVWRATDWSARK</sequence>
<reference evidence="2" key="1">
    <citation type="journal article" date="2019" name="Int. J. Syst. Evol. Microbiol.">
        <title>The Global Catalogue of Microorganisms (GCM) 10K type strain sequencing project: providing services to taxonomists for standard genome sequencing and annotation.</title>
        <authorList>
            <consortium name="The Broad Institute Genomics Platform"/>
            <consortium name="The Broad Institute Genome Sequencing Center for Infectious Disease"/>
            <person name="Wu L."/>
            <person name="Ma J."/>
        </authorList>
    </citation>
    <scope>NUCLEOTIDE SEQUENCE [LARGE SCALE GENOMIC DNA]</scope>
    <source>
        <strain evidence="2">JCM 30331</strain>
    </source>
</reference>
<dbReference type="Proteomes" id="UP000647587">
    <property type="component" value="Unassembled WGS sequence"/>
</dbReference>
<accession>A0ABQ2EZD0</accession>
<keyword evidence="2" id="KW-1185">Reference proteome</keyword>
<name>A0ABQ2EZD0_9DEIO</name>